<feature type="transmembrane region" description="Helical" evidence="1">
    <location>
        <begin position="352"/>
        <end position="375"/>
    </location>
</feature>
<keyword evidence="1" id="KW-1133">Transmembrane helix</keyword>
<dbReference type="RefSeq" id="WP_184200367.1">
    <property type="nucleotide sequence ID" value="NZ_JACHGW010000003.1"/>
</dbReference>
<feature type="transmembrane region" description="Helical" evidence="1">
    <location>
        <begin position="12"/>
        <end position="32"/>
    </location>
</feature>
<dbReference type="Proteomes" id="UP000520814">
    <property type="component" value="Unassembled WGS sequence"/>
</dbReference>
<proteinExistence type="predicted"/>
<comment type="caution">
    <text evidence="2">The sequence shown here is derived from an EMBL/GenBank/DDBJ whole genome shotgun (WGS) entry which is preliminary data.</text>
</comment>
<keyword evidence="1" id="KW-0812">Transmembrane</keyword>
<keyword evidence="1" id="KW-0472">Membrane</keyword>
<protein>
    <submittedName>
        <fullName evidence="2">Uncharacterized protein</fullName>
    </submittedName>
</protein>
<gene>
    <name evidence="2" type="ORF">HNQ39_003902</name>
</gene>
<organism evidence="2 3">
    <name type="scientific">Armatimonas rosea</name>
    <dbReference type="NCBI Taxonomy" id="685828"/>
    <lineage>
        <taxon>Bacteria</taxon>
        <taxon>Bacillati</taxon>
        <taxon>Armatimonadota</taxon>
        <taxon>Armatimonadia</taxon>
        <taxon>Armatimonadales</taxon>
        <taxon>Armatimonadaceae</taxon>
        <taxon>Armatimonas</taxon>
    </lineage>
</organism>
<accession>A0A7W9SSL1</accession>
<feature type="transmembrane region" description="Helical" evidence="1">
    <location>
        <begin position="95"/>
        <end position="116"/>
    </location>
</feature>
<feature type="transmembrane region" description="Helical" evidence="1">
    <location>
        <begin position="68"/>
        <end position="89"/>
    </location>
</feature>
<feature type="transmembrane region" description="Helical" evidence="1">
    <location>
        <begin position="38"/>
        <end position="56"/>
    </location>
</feature>
<evidence type="ECO:0000313" key="2">
    <source>
        <dbReference type="EMBL" id="MBB6052092.1"/>
    </source>
</evidence>
<reference evidence="2 3" key="1">
    <citation type="submission" date="2020-08" db="EMBL/GenBank/DDBJ databases">
        <title>Genomic Encyclopedia of Type Strains, Phase IV (KMG-IV): sequencing the most valuable type-strain genomes for metagenomic binning, comparative biology and taxonomic classification.</title>
        <authorList>
            <person name="Goeker M."/>
        </authorList>
    </citation>
    <scope>NUCLEOTIDE SEQUENCE [LARGE SCALE GENOMIC DNA]</scope>
    <source>
        <strain evidence="2 3">DSM 23562</strain>
    </source>
</reference>
<feature type="transmembrane region" description="Helical" evidence="1">
    <location>
        <begin position="293"/>
        <end position="313"/>
    </location>
</feature>
<dbReference type="AlphaFoldDB" id="A0A7W9SSL1"/>
<name>A0A7W9SSL1_ARMRO</name>
<evidence type="ECO:0000313" key="3">
    <source>
        <dbReference type="Proteomes" id="UP000520814"/>
    </source>
</evidence>
<keyword evidence="3" id="KW-1185">Reference proteome</keyword>
<evidence type="ECO:0000256" key="1">
    <source>
        <dbReference type="SAM" id="Phobius"/>
    </source>
</evidence>
<sequence>MSREESDEGGVYIPPVVYAFINLAMTIAFVVAGLGLAYLLYGVFVGLGGFASWDVAKQNIMLGNIALAAKAMTIGLGVGAVCVAVLFWFEELAGYVLLIAAALLGLGLPFLFPMLGGEKASIGTAKALEAFPFAAMAPGAIGFILVVRDIIAKFTGAVLRRGAETETAGLQLGAGAKREQKPLRTSLIGKCWEGNYCRDWVRPHCPIYQKRDACWRQRRGCYCEQDIVNAAAGKSQQGGVQLEMAPASQYNYANPSAPGTSAAAKVFLTDAQKAERCRNCVIYNDHQSEKYKIIMPITIVVTLALCVLFAPLMRMGISASMSGIEHLAAKLSFASSQESGLKLTRPSDPVQWALVGAFSLMIISKALQVVEWCIFTKKI</sequence>
<dbReference type="EMBL" id="JACHGW010000003">
    <property type="protein sequence ID" value="MBB6052092.1"/>
    <property type="molecule type" value="Genomic_DNA"/>
</dbReference>